<name>A0A9Q1EJB9_SYNKA</name>
<sequence length="111" mass="11741">MRARSSAGKPAATRSLDLKTLPVLQAASSRKRRLRLVPAERGVADHLGGRPFNLRGRVLKALAVIKWSALVATVTPQRAEQDAAPLPHNGGIRGLPGPGARPRKVGGTKCI</sequence>
<dbReference type="EMBL" id="JAINUF010000016">
    <property type="protein sequence ID" value="KAJ8339805.1"/>
    <property type="molecule type" value="Genomic_DNA"/>
</dbReference>
<accession>A0A9Q1EJB9</accession>
<dbReference type="Proteomes" id="UP001152622">
    <property type="component" value="Chromosome 16"/>
</dbReference>
<gene>
    <name evidence="2" type="ORF">SKAU_G00344380</name>
</gene>
<dbReference type="AlphaFoldDB" id="A0A9Q1EJB9"/>
<feature type="compositionally biased region" description="Basic residues" evidence="1">
    <location>
        <begin position="101"/>
        <end position="111"/>
    </location>
</feature>
<keyword evidence="3" id="KW-1185">Reference proteome</keyword>
<feature type="region of interest" description="Disordered" evidence="1">
    <location>
        <begin position="79"/>
        <end position="111"/>
    </location>
</feature>
<reference evidence="2" key="1">
    <citation type="journal article" date="2023" name="Science">
        <title>Genome structures resolve the early diversification of teleost fishes.</title>
        <authorList>
            <person name="Parey E."/>
            <person name="Louis A."/>
            <person name="Montfort J."/>
            <person name="Bouchez O."/>
            <person name="Roques C."/>
            <person name="Iampietro C."/>
            <person name="Lluch J."/>
            <person name="Castinel A."/>
            <person name="Donnadieu C."/>
            <person name="Desvignes T."/>
            <person name="Floi Bucao C."/>
            <person name="Jouanno E."/>
            <person name="Wen M."/>
            <person name="Mejri S."/>
            <person name="Dirks R."/>
            <person name="Jansen H."/>
            <person name="Henkel C."/>
            <person name="Chen W.J."/>
            <person name="Zahm M."/>
            <person name="Cabau C."/>
            <person name="Klopp C."/>
            <person name="Thompson A.W."/>
            <person name="Robinson-Rechavi M."/>
            <person name="Braasch I."/>
            <person name="Lecointre G."/>
            <person name="Bobe J."/>
            <person name="Postlethwait J.H."/>
            <person name="Berthelot C."/>
            <person name="Roest Crollius H."/>
            <person name="Guiguen Y."/>
        </authorList>
    </citation>
    <scope>NUCLEOTIDE SEQUENCE</scope>
    <source>
        <strain evidence="2">WJC10195</strain>
    </source>
</reference>
<organism evidence="2 3">
    <name type="scientific">Synaphobranchus kaupii</name>
    <name type="common">Kaup's arrowtooth eel</name>
    <dbReference type="NCBI Taxonomy" id="118154"/>
    <lineage>
        <taxon>Eukaryota</taxon>
        <taxon>Metazoa</taxon>
        <taxon>Chordata</taxon>
        <taxon>Craniata</taxon>
        <taxon>Vertebrata</taxon>
        <taxon>Euteleostomi</taxon>
        <taxon>Actinopterygii</taxon>
        <taxon>Neopterygii</taxon>
        <taxon>Teleostei</taxon>
        <taxon>Anguilliformes</taxon>
        <taxon>Synaphobranchidae</taxon>
        <taxon>Synaphobranchus</taxon>
    </lineage>
</organism>
<evidence type="ECO:0000313" key="3">
    <source>
        <dbReference type="Proteomes" id="UP001152622"/>
    </source>
</evidence>
<evidence type="ECO:0000313" key="2">
    <source>
        <dbReference type="EMBL" id="KAJ8339805.1"/>
    </source>
</evidence>
<evidence type="ECO:0000256" key="1">
    <source>
        <dbReference type="SAM" id="MobiDB-lite"/>
    </source>
</evidence>
<comment type="caution">
    <text evidence="2">The sequence shown here is derived from an EMBL/GenBank/DDBJ whole genome shotgun (WGS) entry which is preliminary data.</text>
</comment>
<proteinExistence type="predicted"/>
<protein>
    <submittedName>
        <fullName evidence="2">Uncharacterized protein</fullName>
    </submittedName>
</protein>